<gene>
    <name evidence="2" type="ORF">CI238_11371</name>
</gene>
<dbReference type="Proteomes" id="UP000076584">
    <property type="component" value="Unassembled WGS sequence"/>
</dbReference>
<evidence type="ECO:0000256" key="1">
    <source>
        <dbReference type="SAM" id="MobiDB-lite"/>
    </source>
</evidence>
<sequence>MDAFRAFLVFVTGSLIVEKPAEDQCSSQQSCWVGSILSCYGSRSSERVLQLRATCAQLDTLTRARRRLLGSLLGWLGEQVDGNVDAVMAGSAGPELSTSSDGAALETLQLARNRDPSRAVQNWPGTTRLMSDSTDSQPPLESTFRHLSLGRTDSDKRAEAPSPPTGLSSNPRAARRAVGEAGTEYGGETARRCRPALSPAPRTWCHNGVDGMYGPVSIPLLAALVVVLQRCLQQPAHLPCFFSYSRFRQTSPVPPVALRVRGSRSAGGAAAGAKTHRKTT</sequence>
<protein>
    <submittedName>
        <fullName evidence="2">Uncharacterized protein</fullName>
    </submittedName>
</protein>
<feature type="compositionally biased region" description="Low complexity" evidence="1">
    <location>
        <begin position="179"/>
        <end position="188"/>
    </location>
</feature>
<dbReference type="EMBL" id="LFIW01001104">
    <property type="protein sequence ID" value="KZL83533.1"/>
    <property type="molecule type" value="Genomic_DNA"/>
</dbReference>
<feature type="compositionally biased region" description="Polar residues" evidence="1">
    <location>
        <begin position="119"/>
        <end position="140"/>
    </location>
</feature>
<reference evidence="2 3" key="1">
    <citation type="submission" date="2015-06" db="EMBL/GenBank/DDBJ databases">
        <title>Survival trade-offs in plant roots during colonization by closely related pathogenic and mutualistic fungi.</title>
        <authorList>
            <person name="Hacquard S."/>
            <person name="Kracher B."/>
            <person name="Hiruma K."/>
            <person name="Weinman A."/>
            <person name="Muench P."/>
            <person name="Garrido Oter R."/>
            <person name="Ver Loren van Themaat E."/>
            <person name="Dallerey J.-F."/>
            <person name="Damm U."/>
            <person name="Henrissat B."/>
            <person name="Lespinet O."/>
            <person name="Thon M."/>
            <person name="Kemen E."/>
            <person name="McHardy A.C."/>
            <person name="Schulze-Lefert P."/>
            <person name="O'Connell R.J."/>
        </authorList>
    </citation>
    <scope>NUCLEOTIDE SEQUENCE [LARGE SCALE GENOMIC DNA]</scope>
    <source>
        <strain evidence="2 3">MAFF 238704</strain>
    </source>
</reference>
<evidence type="ECO:0000313" key="2">
    <source>
        <dbReference type="EMBL" id="KZL83533.1"/>
    </source>
</evidence>
<dbReference type="AlphaFoldDB" id="A0A167D872"/>
<feature type="region of interest" description="Disordered" evidence="1">
    <location>
        <begin position="113"/>
        <end position="191"/>
    </location>
</feature>
<proteinExistence type="predicted"/>
<accession>A0A167D872</accession>
<name>A0A167D872_COLIC</name>
<keyword evidence="3" id="KW-1185">Reference proteome</keyword>
<organism evidence="2 3">
    <name type="scientific">Colletotrichum incanum</name>
    <name type="common">Soybean anthracnose fungus</name>
    <dbReference type="NCBI Taxonomy" id="1573173"/>
    <lineage>
        <taxon>Eukaryota</taxon>
        <taxon>Fungi</taxon>
        <taxon>Dikarya</taxon>
        <taxon>Ascomycota</taxon>
        <taxon>Pezizomycotina</taxon>
        <taxon>Sordariomycetes</taxon>
        <taxon>Hypocreomycetidae</taxon>
        <taxon>Glomerellales</taxon>
        <taxon>Glomerellaceae</taxon>
        <taxon>Colletotrichum</taxon>
        <taxon>Colletotrichum spaethianum species complex</taxon>
    </lineage>
</organism>
<comment type="caution">
    <text evidence="2">The sequence shown here is derived from an EMBL/GenBank/DDBJ whole genome shotgun (WGS) entry which is preliminary data.</text>
</comment>
<evidence type="ECO:0000313" key="3">
    <source>
        <dbReference type="Proteomes" id="UP000076584"/>
    </source>
</evidence>